<accession>A0ABU5XZR3</accession>
<comment type="caution">
    <text evidence="1">The sequence shown here is derived from an EMBL/GenBank/DDBJ whole genome shotgun (WGS) entry which is preliminary data.</text>
</comment>
<dbReference type="Proteomes" id="UP001298593">
    <property type="component" value="Unassembled WGS sequence"/>
</dbReference>
<dbReference type="RefSeq" id="WP_329780138.1">
    <property type="nucleotide sequence ID" value="NZ_JAYJJU010000018.1"/>
</dbReference>
<reference evidence="1 2" key="1">
    <citation type="submission" date="2023-12" db="EMBL/GenBank/DDBJ databases">
        <title>Description of new species of Mycobacterium terrae complex isolated from sewage at the Sao Paulo Zoological Park Foundation in Brazil.</title>
        <authorList>
            <person name="Romagnoli C.L."/>
            <person name="Conceicao E.C."/>
            <person name="Machado E."/>
            <person name="Barreto L.B.P.F."/>
            <person name="Sharma A."/>
            <person name="Silva N.M."/>
            <person name="Marques L.E."/>
            <person name="Juliana M.A."/>
            <person name="Lourenco M.C.S."/>
            <person name="Digiampietri L.A."/>
            <person name="Suffys P.N."/>
            <person name="Viana-Niero C."/>
        </authorList>
    </citation>
    <scope>NUCLEOTIDE SEQUENCE [LARGE SCALE GENOMIC DNA]</scope>
    <source>
        <strain evidence="1 2">MYC340</strain>
    </source>
</reference>
<evidence type="ECO:0008006" key="3">
    <source>
        <dbReference type="Google" id="ProtNLM"/>
    </source>
</evidence>
<protein>
    <recommendedName>
        <fullName evidence="3">DUF222 domain-containing protein</fullName>
    </recommendedName>
</protein>
<gene>
    <name evidence="1" type="ORF">KV113_17440</name>
</gene>
<evidence type="ECO:0000313" key="2">
    <source>
        <dbReference type="Proteomes" id="UP001298593"/>
    </source>
</evidence>
<proteinExistence type="predicted"/>
<sequence>MSQVADREYTAHTADETVWVRVAATGEVLGVQLEPAVMKRPGAEIAARIQACADVAYFEGQVARRMEWEASGVPESAFSWMPTVADLESVRTRLRGL</sequence>
<keyword evidence="2" id="KW-1185">Reference proteome</keyword>
<name>A0ABU5XZR3_9MYCO</name>
<evidence type="ECO:0000313" key="1">
    <source>
        <dbReference type="EMBL" id="MEB3033338.1"/>
    </source>
</evidence>
<organism evidence="1 2">
    <name type="scientific">[Mycobacterium] nativiensis</name>
    <dbReference type="NCBI Taxonomy" id="2855503"/>
    <lineage>
        <taxon>Bacteria</taxon>
        <taxon>Bacillati</taxon>
        <taxon>Actinomycetota</taxon>
        <taxon>Actinomycetes</taxon>
        <taxon>Mycobacteriales</taxon>
        <taxon>Mycobacteriaceae</taxon>
        <taxon>Mycolicibacter</taxon>
    </lineage>
</organism>
<dbReference type="EMBL" id="JAYJJU010000018">
    <property type="protein sequence ID" value="MEB3033338.1"/>
    <property type="molecule type" value="Genomic_DNA"/>
</dbReference>